<dbReference type="InterPro" id="IPR010721">
    <property type="entry name" value="UstE-like"/>
</dbReference>
<dbReference type="PANTHER" id="PTHR32251:SF17">
    <property type="entry name" value="STEROID 5-ALPHA REDUCTASE C-TERMINAL DOMAIN-CONTAINING PROTEIN"/>
    <property type="match status" value="1"/>
</dbReference>
<protein>
    <submittedName>
        <fullName evidence="2">DUF1295 domain-containing protein</fullName>
    </submittedName>
</protein>
<dbReference type="RefSeq" id="WP_256764088.1">
    <property type="nucleotide sequence ID" value="NZ_JANIGO010000002.1"/>
</dbReference>
<proteinExistence type="predicted"/>
<feature type="transmembrane region" description="Helical" evidence="1">
    <location>
        <begin position="142"/>
        <end position="161"/>
    </location>
</feature>
<dbReference type="PANTHER" id="PTHR32251">
    <property type="entry name" value="3-OXO-5-ALPHA-STEROID 4-DEHYDROGENASE"/>
    <property type="match status" value="1"/>
</dbReference>
<sequence>MDVNKMNAWTVFGLGWLGLVVIFTAVWAVQLKTRNAGIVDAVWAWTLGALGPWFALNSTAPIEVRWLIGIMPLVWGLRLGTYLWFRNHGHAEDGRYAQLRKEWGESQNLRMWTFFQVQVVFSMLIALGLAVAAQRSDAPAPLWLWLSVVLWVVSIAGEALADRQLAAFKANPANKGRVCKQGLWKYSRHPNYFFECVHWVAYVPLALGAPWGFLSLIPPAVMAFLLLKMSGIPATEAQAARTRPEYAEYIRTTSAFIPWFPKS</sequence>
<dbReference type="Pfam" id="PF06966">
    <property type="entry name" value="DUF1295"/>
    <property type="match status" value="1"/>
</dbReference>
<keyword evidence="1" id="KW-0472">Membrane</keyword>
<organism evidence="2 3">
    <name type="scientific">Limnobacter humi</name>
    <dbReference type="NCBI Taxonomy" id="1778671"/>
    <lineage>
        <taxon>Bacteria</taxon>
        <taxon>Pseudomonadati</taxon>
        <taxon>Pseudomonadota</taxon>
        <taxon>Betaproteobacteria</taxon>
        <taxon>Burkholderiales</taxon>
        <taxon>Burkholderiaceae</taxon>
        <taxon>Limnobacter</taxon>
    </lineage>
</organism>
<feature type="transmembrane region" description="Helical" evidence="1">
    <location>
        <begin position="36"/>
        <end position="54"/>
    </location>
</feature>
<feature type="transmembrane region" description="Helical" evidence="1">
    <location>
        <begin position="109"/>
        <end position="130"/>
    </location>
</feature>
<name>A0ABT1WHH5_9BURK</name>
<feature type="transmembrane region" description="Helical" evidence="1">
    <location>
        <begin position="6"/>
        <end position="29"/>
    </location>
</feature>
<dbReference type="PROSITE" id="PS50244">
    <property type="entry name" value="S5A_REDUCTASE"/>
    <property type="match status" value="1"/>
</dbReference>
<accession>A0ABT1WHH5</accession>
<dbReference type="Gene3D" id="1.20.120.1630">
    <property type="match status" value="1"/>
</dbReference>
<gene>
    <name evidence="2" type="ORF">NQT62_07705</name>
</gene>
<feature type="transmembrane region" description="Helical" evidence="1">
    <location>
        <begin position="66"/>
        <end position="85"/>
    </location>
</feature>
<evidence type="ECO:0000313" key="2">
    <source>
        <dbReference type="EMBL" id="MCQ8896318.1"/>
    </source>
</evidence>
<comment type="caution">
    <text evidence="2">The sequence shown here is derived from an EMBL/GenBank/DDBJ whole genome shotgun (WGS) entry which is preliminary data.</text>
</comment>
<keyword evidence="3" id="KW-1185">Reference proteome</keyword>
<evidence type="ECO:0000256" key="1">
    <source>
        <dbReference type="SAM" id="Phobius"/>
    </source>
</evidence>
<dbReference type="Proteomes" id="UP001204142">
    <property type="component" value="Unassembled WGS sequence"/>
</dbReference>
<dbReference type="EMBL" id="JANIGO010000002">
    <property type="protein sequence ID" value="MCQ8896318.1"/>
    <property type="molecule type" value="Genomic_DNA"/>
</dbReference>
<keyword evidence="1" id="KW-1133">Transmembrane helix</keyword>
<evidence type="ECO:0000313" key="3">
    <source>
        <dbReference type="Proteomes" id="UP001204142"/>
    </source>
</evidence>
<reference evidence="2 3" key="1">
    <citation type="submission" date="2022-07" db="EMBL/GenBank/DDBJ databases">
        <authorList>
            <person name="Xamxidin M."/>
            <person name="Wu M."/>
        </authorList>
    </citation>
    <scope>NUCLEOTIDE SEQUENCE [LARGE SCALE GENOMIC DNA]</scope>
    <source>
        <strain evidence="2 3">NBRC 111650</strain>
    </source>
</reference>
<keyword evidence="1" id="KW-0812">Transmembrane</keyword>